<evidence type="ECO:0000259" key="2">
    <source>
        <dbReference type="Pfam" id="PF10056"/>
    </source>
</evidence>
<name>A0A1R3S378_ASPC5</name>
<dbReference type="STRING" id="602072.A0A1R3S378"/>
<dbReference type="OrthoDB" id="5288828at2759"/>
<gene>
    <name evidence="3" type="ORF">ASPCADRAFT_203081</name>
</gene>
<feature type="domain" description="DUF2293" evidence="2">
    <location>
        <begin position="160"/>
        <end position="242"/>
    </location>
</feature>
<dbReference type="PANTHER" id="PTHR38113">
    <property type="match status" value="1"/>
</dbReference>
<evidence type="ECO:0000313" key="3">
    <source>
        <dbReference type="EMBL" id="OOG01207.1"/>
    </source>
</evidence>
<feature type="region of interest" description="Disordered" evidence="1">
    <location>
        <begin position="728"/>
        <end position="751"/>
    </location>
</feature>
<dbReference type="InterPro" id="IPR018744">
    <property type="entry name" value="DUF2293"/>
</dbReference>
<evidence type="ECO:0000313" key="4">
    <source>
        <dbReference type="Proteomes" id="UP000188318"/>
    </source>
</evidence>
<dbReference type="OMA" id="MGHYERE"/>
<feature type="region of interest" description="Disordered" evidence="1">
    <location>
        <begin position="914"/>
        <end position="933"/>
    </location>
</feature>
<proteinExistence type="predicted"/>
<feature type="region of interest" description="Disordered" evidence="1">
    <location>
        <begin position="546"/>
        <end position="586"/>
    </location>
</feature>
<feature type="region of interest" description="Disordered" evidence="1">
    <location>
        <begin position="462"/>
        <end position="481"/>
    </location>
</feature>
<dbReference type="Pfam" id="PF10056">
    <property type="entry name" value="DUF2293"/>
    <property type="match status" value="1"/>
</dbReference>
<reference evidence="4" key="1">
    <citation type="journal article" date="2017" name="Genome Biol.">
        <title>Comparative genomics reveals high biological diversity and specific adaptations in the industrially and medically important fungal genus Aspergillus.</title>
        <authorList>
            <person name="de Vries R.P."/>
            <person name="Riley R."/>
            <person name="Wiebenga A."/>
            <person name="Aguilar-Osorio G."/>
            <person name="Amillis S."/>
            <person name="Uchima C.A."/>
            <person name="Anderluh G."/>
            <person name="Asadollahi M."/>
            <person name="Askin M."/>
            <person name="Barry K."/>
            <person name="Battaglia E."/>
            <person name="Bayram O."/>
            <person name="Benocci T."/>
            <person name="Braus-Stromeyer S.A."/>
            <person name="Caldana C."/>
            <person name="Canovas D."/>
            <person name="Cerqueira G.C."/>
            <person name="Chen F."/>
            <person name="Chen W."/>
            <person name="Choi C."/>
            <person name="Clum A."/>
            <person name="Dos Santos R.A."/>
            <person name="Damasio A.R."/>
            <person name="Diallinas G."/>
            <person name="Emri T."/>
            <person name="Fekete E."/>
            <person name="Flipphi M."/>
            <person name="Freyberg S."/>
            <person name="Gallo A."/>
            <person name="Gournas C."/>
            <person name="Habgood R."/>
            <person name="Hainaut M."/>
            <person name="Harispe M.L."/>
            <person name="Henrissat B."/>
            <person name="Hilden K.S."/>
            <person name="Hope R."/>
            <person name="Hossain A."/>
            <person name="Karabika E."/>
            <person name="Karaffa L."/>
            <person name="Karanyi Z."/>
            <person name="Krasevec N."/>
            <person name="Kuo A."/>
            <person name="Kusch H."/>
            <person name="LaButti K."/>
            <person name="Lagendijk E.L."/>
            <person name="Lapidus A."/>
            <person name="Levasseur A."/>
            <person name="Lindquist E."/>
            <person name="Lipzen A."/>
            <person name="Logrieco A.F."/>
            <person name="MacCabe A."/>
            <person name="Maekelae M.R."/>
            <person name="Malavazi I."/>
            <person name="Melin P."/>
            <person name="Meyer V."/>
            <person name="Mielnichuk N."/>
            <person name="Miskei M."/>
            <person name="Molnar A.P."/>
            <person name="Mule G."/>
            <person name="Ngan C.Y."/>
            <person name="Orejas M."/>
            <person name="Orosz E."/>
            <person name="Ouedraogo J.P."/>
            <person name="Overkamp K.M."/>
            <person name="Park H.-S."/>
            <person name="Perrone G."/>
            <person name="Piumi F."/>
            <person name="Punt P.J."/>
            <person name="Ram A.F."/>
            <person name="Ramon A."/>
            <person name="Rauscher S."/>
            <person name="Record E."/>
            <person name="Riano-Pachon D.M."/>
            <person name="Robert V."/>
            <person name="Roehrig J."/>
            <person name="Ruller R."/>
            <person name="Salamov A."/>
            <person name="Salih N.S."/>
            <person name="Samson R.A."/>
            <person name="Sandor E."/>
            <person name="Sanguinetti M."/>
            <person name="Schuetze T."/>
            <person name="Sepcic K."/>
            <person name="Shelest E."/>
            <person name="Sherlock G."/>
            <person name="Sophianopoulou V."/>
            <person name="Squina F.M."/>
            <person name="Sun H."/>
            <person name="Susca A."/>
            <person name="Todd R.B."/>
            <person name="Tsang A."/>
            <person name="Unkles S.E."/>
            <person name="van de Wiele N."/>
            <person name="van Rossen-Uffink D."/>
            <person name="Oliveira J.V."/>
            <person name="Vesth T.C."/>
            <person name="Visser J."/>
            <person name="Yu J.-H."/>
            <person name="Zhou M."/>
            <person name="Andersen M.R."/>
            <person name="Archer D.B."/>
            <person name="Baker S.E."/>
            <person name="Benoit I."/>
            <person name="Brakhage A.A."/>
            <person name="Braus G.H."/>
            <person name="Fischer R."/>
            <person name="Frisvad J.C."/>
            <person name="Goldman G.H."/>
            <person name="Houbraken J."/>
            <person name="Oakley B."/>
            <person name="Pocsi I."/>
            <person name="Scazzocchio C."/>
            <person name="Seiboth B."/>
            <person name="vanKuyk P.A."/>
            <person name="Wortman J."/>
            <person name="Dyer P.S."/>
            <person name="Grigoriev I.V."/>
        </authorList>
    </citation>
    <scope>NUCLEOTIDE SEQUENCE [LARGE SCALE GENOMIC DNA]</scope>
    <source>
        <strain evidence="4">ITEM 5010</strain>
    </source>
</reference>
<protein>
    <recommendedName>
        <fullName evidence="2">DUF2293 domain-containing protein</fullName>
    </recommendedName>
</protein>
<dbReference type="AlphaFoldDB" id="A0A1R3S378"/>
<dbReference type="VEuPathDB" id="FungiDB:ASPCADRAFT_203081"/>
<keyword evidence="4" id="KW-1185">Reference proteome</keyword>
<evidence type="ECO:0000256" key="1">
    <source>
        <dbReference type="SAM" id="MobiDB-lite"/>
    </source>
</evidence>
<organism evidence="3 4">
    <name type="scientific">Aspergillus carbonarius (strain ITEM 5010)</name>
    <dbReference type="NCBI Taxonomy" id="602072"/>
    <lineage>
        <taxon>Eukaryota</taxon>
        <taxon>Fungi</taxon>
        <taxon>Dikarya</taxon>
        <taxon>Ascomycota</taxon>
        <taxon>Pezizomycotina</taxon>
        <taxon>Eurotiomycetes</taxon>
        <taxon>Eurotiomycetidae</taxon>
        <taxon>Eurotiales</taxon>
        <taxon>Aspergillaceae</taxon>
        <taxon>Aspergillus</taxon>
        <taxon>Aspergillus subgen. Circumdati</taxon>
    </lineage>
</organism>
<dbReference type="EMBL" id="KV907493">
    <property type="protein sequence ID" value="OOG01207.1"/>
    <property type="molecule type" value="Genomic_DNA"/>
</dbReference>
<feature type="compositionally biased region" description="Polar residues" evidence="1">
    <location>
        <begin position="462"/>
        <end position="472"/>
    </location>
</feature>
<dbReference type="Proteomes" id="UP000188318">
    <property type="component" value="Unassembled WGS sequence"/>
</dbReference>
<accession>A0A1R3S378</accession>
<sequence>MARVSRRPASVLARRVPSRVLKKAARKHRVILESVTQEKKKLRSVISFEAKAPAGYTFITAGNPQLTTACKEMCRKDGLKVFAVTTTPHMHTHNLSQHVHRIGYHFPSATVSAACMDLGLYLTAAGKAVPFQSAGGANSRKRANSEVSQTTINTEARDVLKDLFPNIPDNDLNQIIKTAFQKGQRKVGTAVELPLARRAQLAVVAHIRHIYTDYDRLLKATSFHEARTLVEEPTLAKVVEWRGDDENGKTVLEDVFREVIVISDDEDSDTEGEAPPSVDRDHSVMVVSSNPRPDELQTKPLNYANPALRDTQIDISDDEAPPGFRFIPEAPRRHKIDRRGFSRYQAWDRAINRYRNITNDADQRRLHDASDVRRPIVARQSLPEHVGFDPEPAHRSRVSLAPLATSNARPFTTGTSRPILDTVMERPYELHRMAELSIQRREVAPLSGAIPLERVPVIQQQKRTYQRESSPNAPIFVGGPRDICKMTRDQTILQRPLGLFQHRTNVHPQDHALPSIETPIPMEIRRPSSGQLDHLAKRMSGGFSIRSVTPHRLARQEDLEESDRDQASKRRRMAYCEPDRSGHPYPKVASASAALPYTDSRHQDASGYTPLGHSSTQDEPHFRKRYAAPIGSFPIAEGQPERAQYPSTFATKLDPRTGITVQQRPLEELHSHTSHLVPSELPIHYRSPGQSHDVPSTRYVISEDSASDRLVPVRSSELRERRVYHEFPGYNAGSSRPLEAAERPEPTLGGRGYDNALVSQEPSQRRHYAEDFVRAVDLRDPVPLKYPAQRRLPTSTYPAGSLPQPVGFPVQTEPYLRSLPGSMELGSLGRGCLYSRAGVTIQDYAVADDHGPGNHTDRVPNQPFTARYYDRGCAGALDPPRYGPRNRGRASCFPPPSFSPSSFFSALVTNKPERDRQAYEHPHDGSRTEEQRYSTHVRGVERALYSIPEGRTVVIVD</sequence>
<dbReference type="PANTHER" id="PTHR38113:SF1">
    <property type="entry name" value="DUF2293 DOMAIN-CONTAINING PROTEIN"/>
    <property type="match status" value="1"/>
</dbReference>